<gene>
    <name evidence="1" type="ORF">PHMEG_00030803</name>
</gene>
<accession>A0A225UY20</accession>
<dbReference type="AlphaFoldDB" id="A0A225UY20"/>
<proteinExistence type="predicted"/>
<name>A0A225UY20_9STRA</name>
<reference evidence="2" key="1">
    <citation type="submission" date="2017-03" db="EMBL/GenBank/DDBJ databases">
        <title>Phytopthora megakarya and P. palmivora, two closely related causual agents of cacao black pod achieved similar genome size and gene model numbers by different mechanisms.</title>
        <authorList>
            <person name="Ali S."/>
            <person name="Shao J."/>
            <person name="Larry D.J."/>
            <person name="Kronmiller B."/>
            <person name="Shen D."/>
            <person name="Strem M.D."/>
            <person name="Melnick R.L."/>
            <person name="Guiltinan M.J."/>
            <person name="Tyler B.M."/>
            <person name="Meinhardt L.W."/>
            <person name="Bailey B.A."/>
        </authorList>
    </citation>
    <scope>NUCLEOTIDE SEQUENCE [LARGE SCALE GENOMIC DNA]</scope>
    <source>
        <strain evidence="2">zdho120</strain>
    </source>
</reference>
<dbReference type="OrthoDB" id="129591at2759"/>
<sequence length="226" mass="25072">MLGGVAGAFRHVPKNAEHAHMFAFIIDEFLIWHVVLPGALINGLYEAVTVPTHSSHRCLHGSFWCDDHTCVEPDIGSRCFIANLALRRAMATILGPTATNERKFTVWSEQGRSLGLDWVTTRGTVTIPISKILKAQLRISKAITSGLVTKKVGIEFTRQPTPHCHLLPTCQSLFPAYSWSRDLYEPQRGRFSGVPVEQFAHDFNPSVHVHIDASNEGLCVVVISLH</sequence>
<dbReference type="Proteomes" id="UP000198211">
    <property type="component" value="Unassembled WGS sequence"/>
</dbReference>
<comment type="caution">
    <text evidence="1">The sequence shown here is derived from an EMBL/GenBank/DDBJ whole genome shotgun (WGS) entry which is preliminary data.</text>
</comment>
<dbReference type="EMBL" id="NBNE01009408">
    <property type="protein sequence ID" value="OWY98435.1"/>
    <property type="molecule type" value="Genomic_DNA"/>
</dbReference>
<evidence type="ECO:0000313" key="2">
    <source>
        <dbReference type="Proteomes" id="UP000198211"/>
    </source>
</evidence>
<protein>
    <submittedName>
        <fullName evidence="1">Uncharacterized protein</fullName>
    </submittedName>
</protein>
<keyword evidence="2" id="KW-1185">Reference proteome</keyword>
<evidence type="ECO:0000313" key="1">
    <source>
        <dbReference type="EMBL" id="OWY98435.1"/>
    </source>
</evidence>
<organism evidence="1 2">
    <name type="scientific">Phytophthora megakarya</name>
    <dbReference type="NCBI Taxonomy" id="4795"/>
    <lineage>
        <taxon>Eukaryota</taxon>
        <taxon>Sar</taxon>
        <taxon>Stramenopiles</taxon>
        <taxon>Oomycota</taxon>
        <taxon>Peronosporomycetes</taxon>
        <taxon>Peronosporales</taxon>
        <taxon>Peronosporaceae</taxon>
        <taxon>Phytophthora</taxon>
    </lineage>
</organism>